<evidence type="ECO:0000256" key="2">
    <source>
        <dbReference type="ARBA" id="ARBA00023015"/>
    </source>
</evidence>
<proteinExistence type="inferred from homology"/>
<evidence type="ECO:0000313" key="7">
    <source>
        <dbReference type="Proteomes" id="UP000786693"/>
    </source>
</evidence>
<dbReference type="Pfam" id="PF03466">
    <property type="entry name" value="LysR_substrate"/>
    <property type="match status" value="1"/>
</dbReference>
<evidence type="ECO:0000259" key="5">
    <source>
        <dbReference type="PROSITE" id="PS50931"/>
    </source>
</evidence>
<evidence type="ECO:0000313" key="6">
    <source>
        <dbReference type="EMBL" id="GIT96236.1"/>
    </source>
</evidence>
<gene>
    <name evidence="6" type="ORF">JANAI62_28590</name>
</gene>
<evidence type="ECO:0000256" key="3">
    <source>
        <dbReference type="ARBA" id="ARBA00023125"/>
    </source>
</evidence>
<keyword evidence="7" id="KW-1185">Reference proteome</keyword>
<dbReference type="Gene3D" id="3.40.190.290">
    <property type="match status" value="1"/>
</dbReference>
<dbReference type="InterPro" id="IPR005119">
    <property type="entry name" value="LysR_subst-bd"/>
</dbReference>
<name>A0ABQ4NPB6_9RHOB</name>
<dbReference type="RefSeq" id="WP_220749734.1">
    <property type="nucleotide sequence ID" value="NZ_BPFH01000005.1"/>
</dbReference>
<dbReference type="Gene3D" id="1.10.10.10">
    <property type="entry name" value="Winged helix-like DNA-binding domain superfamily/Winged helix DNA-binding domain"/>
    <property type="match status" value="1"/>
</dbReference>
<comment type="caution">
    <text evidence="6">The sequence shown here is derived from an EMBL/GenBank/DDBJ whole genome shotgun (WGS) entry which is preliminary data.</text>
</comment>
<accession>A0ABQ4NPB6</accession>
<dbReference type="PANTHER" id="PTHR30537:SF3">
    <property type="entry name" value="TRANSCRIPTIONAL REGULATORY PROTEIN"/>
    <property type="match status" value="1"/>
</dbReference>
<feature type="domain" description="HTH lysR-type" evidence="5">
    <location>
        <begin position="1"/>
        <end position="58"/>
    </location>
</feature>
<keyword evidence="2" id="KW-0805">Transcription regulation</keyword>
<dbReference type="InterPro" id="IPR036390">
    <property type="entry name" value="WH_DNA-bd_sf"/>
</dbReference>
<dbReference type="Proteomes" id="UP000786693">
    <property type="component" value="Unassembled WGS sequence"/>
</dbReference>
<dbReference type="Pfam" id="PF00126">
    <property type="entry name" value="HTH_1"/>
    <property type="match status" value="1"/>
</dbReference>
<dbReference type="InterPro" id="IPR036388">
    <property type="entry name" value="WH-like_DNA-bd_sf"/>
</dbReference>
<dbReference type="InterPro" id="IPR000847">
    <property type="entry name" value="LysR_HTH_N"/>
</dbReference>
<dbReference type="PROSITE" id="PS50931">
    <property type="entry name" value="HTH_LYSR"/>
    <property type="match status" value="1"/>
</dbReference>
<evidence type="ECO:0000256" key="4">
    <source>
        <dbReference type="ARBA" id="ARBA00023163"/>
    </source>
</evidence>
<reference evidence="6 7" key="1">
    <citation type="submission" date="2021-05" db="EMBL/GenBank/DDBJ databases">
        <title>Bacteria Genome sequencing.</title>
        <authorList>
            <person name="Takabe Y."/>
            <person name="Nakajima Y."/>
            <person name="Suzuki S."/>
            <person name="Shiozaki T."/>
        </authorList>
    </citation>
    <scope>NUCLEOTIDE SEQUENCE [LARGE SCALE GENOMIC DNA]</scope>
    <source>
        <strain evidence="6 7">AI_62</strain>
    </source>
</reference>
<protein>
    <submittedName>
        <fullName evidence="6">LysR family transcriptional regulator</fullName>
    </submittedName>
</protein>
<dbReference type="InterPro" id="IPR058163">
    <property type="entry name" value="LysR-type_TF_proteobact-type"/>
</dbReference>
<evidence type="ECO:0000256" key="1">
    <source>
        <dbReference type="ARBA" id="ARBA00009437"/>
    </source>
</evidence>
<dbReference type="EMBL" id="BPFH01000005">
    <property type="protein sequence ID" value="GIT96236.1"/>
    <property type="molecule type" value="Genomic_DNA"/>
</dbReference>
<keyword evidence="3" id="KW-0238">DNA-binding</keyword>
<keyword evidence="4" id="KW-0804">Transcription</keyword>
<dbReference type="SUPFAM" id="SSF53850">
    <property type="entry name" value="Periplasmic binding protein-like II"/>
    <property type="match status" value="1"/>
</dbReference>
<sequence length="300" mass="31975">MDWDDMRIFLAVARTGSLAEAAPGLRLDPATLSRRIARLETAAGAALFLKSPRGYALTDAGHRLLPHAEAMADSARGGVAAMAGGEALAGRVRVGAPDGIANHVLPQVFARLSEANPALTLELVALPRVFDLSRREADLAITVSPPKAGRLMVRKLCEYGLSLAAHRSYLSSAPPLRDRSDLRSHRIVGYIPDMIFDADLDYLADVGAEAPGLASNSAAVQLGMIRAGAGIGVIHDFMFAADPDLVPLLREAVRLRRAFHLVRHGDAGGTLVTRTANLLADGVRREVARLEGARLFDEKS</sequence>
<organism evidence="6 7">
    <name type="scientific">Jannaschia pagri</name>
    <dbReference type="NCBI Taxonomy" id="2829797"/>
    <lineage>
        <taxon>Bacteria</taxon>
        <taxon>Pseudomonadati</taxon>
        <taxon>Pseudomonadota</taxon>
        <taxon>Alphaproteobacteria</taxon>
        <taxon>Rhodobacterales</taxon>
        <taxon>Roseobacteraceae</taxon>
        <taxon>Jannaschia</taxon>
    </lineage>
</organism>
<dbReference type="PANTHER" id="PTHR30537">
    <property type="entry name" value="HTH-TYPE TRANSCRIPTIONAL REGULATOR"/>
    <property type="match status" value="1"/>
</dbReference>
<dbReference type="SUPFAM" id="SSF46785">
    <property type="entry name" value="Winged helix' DNA-binding domain"/>
    <property type="match status" value="1"/>
</dbReference>
<comment type="similarity">
    <text evidence="1">Belongs to the LysR transcriptional regulatory family.</text>
</comment>